<dbReference type="GO" id="GO:0000166">
    <property type="term" value="F:nucleotide binding"/>
    <property type="evidence" value="ECO:0007669"/>
    <property type="project" value="UniProtKB-KW"/>
</dbReference>
<dbReference type="PANTHER" id="PTHR43603:SF1">
    <property type="entry name" value="ZINC-REGULATED GTPASE METALLOPROTEIN ACTIVATOR 1"/>
    <property type="match status" value="1"/>
</dbReference>
<proteinExistence type="inferred from homology"/>
<dbReference type="AlphaFoldDB" id="A0A399EUL2"/>
<dbReference type="GO" id="GO:0016787">
    <property type="term" value="F:hydrolase activity"/>
    <property type="evidence" value="ECO:0007669"/>
    <property type="project" value="UniProtKB-KW"/>
</dbReference>
<evidence type="ECO:0000256" key="5">
    <source>
        <dbReference type="ARBA" id="ARBA00049117"/>
    </source>
</evidence>
<dbReference type="InterPro" id="IPR003495">
    <property type="entry name" value="CobW/HypB/UreG_nucleotide-bd"/>
</dbReference>
<comment type="catalytic activity">
    <reaction evidence="5">
        <text>GTP + H2O = GDP + phosphate + H(+)</text>
        <dbReference type="Rhea" id="RHEA:19669"/>
        <dbReference type="ChEBI" id="CHEBI:15377"/>
        <dbReference type="ChEBI" id="CHEBI:15378"/>
        <dbReference type="ChEBI" id="CHEBI:37565"/>
        <dbReference type="ChEBI" id="CHEBI:43474"/>
        <dbReference type="ChEBI" id="CHEBI:58189"/>
    </reaction>
    <physiologicalReaction direction="left-to-right" evidence="5">
        <dbReference type="Rhea" id="RHEA:19670"/>
    </physiologicalReaction>
</comment>
<evidence type="ECO:0000256" key="4">
    <source>
        <dbReference type="ARBA" id="ARBA00034320"/>
    </source>
</evidence>
<dbReference type="Gene3D" id="3.40.50.300">
    <property type="entry name" value="P-loop containing nucleotide triphosphate hydrolases"/>
    <property type="match status" value="1"/>
</dbReference>
<organism evidence="7 8">
    <name type="scientific">Calidithermus terrae</name>
    <dbReference type="NCBI Taxonomy" id="1408545"/>
    <lineage>
        <taxon>Bacteria</taxon>
        <taxon>Thermotogati</taxon>
        <taxon>Deinococcota</taxon>
        <taxon>Deinococci</taxon>
        <taxon>Thermales</taxon>
        <taxon>Thermaceae</taxon>
        <taxon>Calidithermus</taxon>
    </lineage>
</organism>
<keyword evidence="8" id="KW-1185">Reference proteome</keyword>
<comment type="similarity">
    <text evidence="4">Belongs to the SIMIBI class G3E GTPase family. ZNG1 subfamily.</text>
</comment>
<reference evidence="7 8" key="1">
    <citation type="submission" date="2018-08" db="EMBL/GenBank/DDBJ databases">
        <title>Meiothermus terrae DSM 26712 genome sequencing project.</title>
        <authorList>
            <person name="Da Costa M.S."/>
            <person name="Albuquerque L."/>
            <person name="Raposo P."/>
            <person name="Froufe H.J.C."/>
            <person name="Barroso C.S."/>
            <person name="Egas C."/>
        </authorList>
    </citation>
    <scope>NUCLEOTIDE SEQUENCE [LARGE SCALE GENOMIC DNA]</scope>
    <source>
        <strain evidence="7 8">DSM 26712</strain>
    </source>
</reference>
<feature type="domain" description="CobW C-terminal" evidence="6">
    <location>
        <begin position="240"/>
        <end position="337"/>
    </location>
</feature>
<evidence type="ECO:0000259" key="6">
    <source>
        <dbReference type="SMART" id="SM00833"/>
    </source>
</evidence>
<dbReference type="SMART" id="SM00833">
    <property type="entry name" value="CobW_C"/>
    <property type="match status" value="1"/>
</dbReference>
<dbReference type="EMBL" id="QXDL01000052">
    <property type="protein sequence ID" value="RIH85911.1"/>
    <property type="molecule type" value="Genomic_DNA"/>
</dbReference>
<keyword evidence="3" id="KW-0143">Chaperone</keyword>
<sequence>MKKPVPVSVLVGFLGAGKTTLLNHLLSSDHGRKVAVIVNEFGALNVDAGLVRHATEHAVELSNGCICCTLREDLLHELRALSEVEGLEYILVESTGIGEPLPIAQTFHMADLPERVRLDGLITVVDAQNFWDTWNRVGLAEDAEGHAVEEPLAPLLADQLEFTNVVVLNKADTVSPEELGRLEAFVRGLNPQARVYPSVYGRLDPALLLDTGLYDYAEGMRAEGWEEGPKPSSEAEEYGFESFVFRCAEPLCWPKFEAEVLNAWPAQALRSKGFVAFADHPPVLIQHAGMGLVYEVLEEVPSSQEGAGEGLETEIVFIGQHLLRHRSSIEARLLACRA</sequence>
<evidence type="ECO:0000313" key="8">
    <source>
        <dbReference type="Proteomes" id="UP000265715"/>
    </source>
</evidence>
<keyword evidence="2" id="KW-0378">Hydrolase</keyword>
<dbReference type="InterPro" id="IPR011629">
    <property type="entry name" value="CobW-like_C"/>
</dbReference>
<dbReference type="SUPFAM" id="SSF90002">
    <property type="entry name" value="Hypothetical protein YjiA, C-terminal domain"/>
    <property type="match status" value="1"/>
</dbReference>
<dbReference type="Pfam" id="PF07683">
    <property type="entry name" value="CobW_C"/>
    <property type="match status" value="1"/>
</dbReference>
<dbReference type="CDD" id="cd03112">
    <property type="entry name" value="CobW-like"/>
    <property type="match status" value="1"/>
</dbReference>
<dbReference type="InterPro" id="IPR027417">
    <property type="entry name" value="P-loop_NTPase"/>
</dbReference>
<dbReference type="InterPro" id="IPR036627">
    <property type="entry name" value="CobW-likC_sf"/>
</dbReference>
<dbReference type="PANTHER" id="PTHR43603">
    <property type="entry name" value="COBW DOMAIN-CONTAINING PROTEIN DDB_G0274527"/>
    <property type="match status" value="1"/>
</dbReference>
<dbReference type="Pfam" id="PF02492">
    <property type="entry name" value="cobW"/>
    <property type="match status" value="1"/>
</dbReference>
<accession>A0A399EUL2</accession>
<dbReference type="Gene3D" id="3.30.1220.10">
    <property type="entry name" value="CobW-like, C-terminal domain"/>
    <property type="match status" value="1"/>
</dbReference>
<dbReference type="RefSeq" id="WP_119314706.1">
    <property type="nucleotide sequence ID" value="NZ_QXDL01000052.1"/>
</dbReference>
<dbReference type="OrthoDB" id="9808822at2"/>
<dbReference type="Proteomes" id="UP000265715">
    <property type="component" value="Unassembled WGS sequence"/>
</dbReference>
<evidence type="ECO:0000256" key="1">
    <source>
        <dbReference type="ARBA" id="ARBA00022741"/>
    </source>
</evidence>
<comment type="caution">
    <text evidence="7">The sequence shown here is derived from an EMBL/GenBank/DDBJ whole genome shotgun (WGS) entry which is preliminary data.</text>
</comment>
<evidence type="ECO:0000256" key="3">
    <source>
        <dbReference type="ARBA" id="ARBA00023186"/>
    </source>
</evidence>
<gene>
    <name evidence="7" type="primary">yciC</name>
    <name evidence="7" type="ORF">Mterra_01574</name>
</gene>
<evidence type="ECO:0000313" key="7">
    <source>
        <dbReference type="EMBL" id="RIH85911.1"/>
    </source>
</evidence>
<evidence type="ECO:0000256" key="2">
    <source>
        <dbReference type="ARBA" id="ARBA00022801"/>
    </source>
</evidence>
<dbReference type="InterPro" id="IPR051927">
    <property type="entry name" value="Zn_Chap_cDPG_Synth"/>
</dbReference>
<keyword evidence="1" id="KW-0547">Nucleotide-binding</keyword>
<name>A0A399EUL2_9DEIN</name>
<dbReference type="SUPFAM" id="SSF52540">
    <property type="entry name" value="P-loop containing nucleoside triphosphate hydrolases"/>
    <property type="match status" value="1"/>
</dbReference>
<protein>
    <submittedName>
        <fullName evidence="7">Putative metal chaperone YciC</fullName>
    </submittedName>
</protein>